<dbReference type="Proteomes" id="UP001201262">
    <property type="component" value="Unassembled WGS sequence"/>
</dbReference>
<dbReference type="FunFam" id="3.20.100.10:FF:000002">
    <property type="entry name" value="mRNA capping nucleoside-triphosphatase, putative"/>
    <property type="match status" value="1"/>
</dbReference>
<dbReference type="SUPFAM" id="SSF55154">
    <property type="entry name" value="CYTH-like phosphatases"/>
    <property type="match status" value="1"/>
</dbReference>
<dbReference type="EMBL" id="JAJTJA010000004">
    <property type="protein sequence ID" value="KAH8700178.1"/>
    <property type="molecule type" value="Genomic_DNA"/>
</dbReference>
<comment type="similarity">
    <text evidence="3 8">Belongs to the fungal TPase family.</text>
</comment>
<dbReference type="InterPro" id="IPR004206">
    <property type="entry name" value="mRNA_triPase_Cet1"/>
</dbReference>
<keyword evidence="5 8" id="KW-0378">Hydrolase</keyword>
<dbReference type="AlphaFoldDB" id="A0AAD4Q2C3"/>
<dbReference type="GO" id="GO:0004651">
    <property type="term" value="F:polynucleotide 5'-phosphatase activity"/>
    <property type="evidence" value="ECO:0007669"/>
    <property type="project" value="UniProtKB-UniRule"/>
</dbReference>
<evidence type="ECO:0000256" key="2">
    <source>
        <dbReference type="ARBA" id="ARBA00004123"/>
    </source>
</evidence>
<evidence type="ECO:0000256" key="4">
    <source>
        <dbReference type="ARBA" id="ARBA00022664"/>
    </source>
</evidence>
<organism evidence="11 12">
    <name type="scientific">Talaromyces proteolyticus</name>
    <dbReference type="NCBI Taxonomy" id="1131652"/>
    <lineage>
        <taxon>Eukaryota</taxon>
        <taxon>Fungi</taxon>
        <taxon>Dikarya</taxon>
        <taxon>Ascomycota</taxon>
        <taxon>Pezizomycotina</taxon>
        <taxon>Eurotiomycetes</taxon>
        <taxon>Eurotiomycetidae</taxon>
        <taxon>Eurotiales</taxon>
        <taxon>Trichocomaceae</taxon>
        <taxon>Talaromyces</taxon>
        <taxon>Talaromyces sect. Bacilispori</taxon>
    </lineage>
</organism>
<feature type="compositionally biased region" description="Polar residues" evidence="9">
    <location>
        <begin position="239"/>
        <end position="249"/>
    </location>
</feature>
<dbReference type="GO" id="GO:0140818">
    <property type="term" value="F:mRNA 5'-triphosphate monophosphatase activity"/>
    <property type="evidence" value="ECO:0007669"/>
    <property type="project" value="UniProtKB-EC"/>
</dbReference>
<comment type="subcellular location">
    <subcellularLocation>
        <location evidence="2 8">Nucleus</location>
    </subcellularLocation>
</comment>
<reference evidence="11" key="1">
    <citation type="submission" date="2021-12" db="EMBL/GenBank/DDBJ databases">
        <title>Convergent genome expansion in fungi linked to evolution of root-endophyte symbiosis.</title>
        <authorList>
            <consortium name="DOE Joint Genome Institute"/>
            <person name="Ke Y.-H."/>
            <person name="Bonito G."/>
            <person name="Liao H.-L."/>
            <person name="Looney B."/>
            <person name="Rojas-Flechas A."/>
            <person name="Nash J."/>
            <person name="Hameed K."/>
            <person name="Schadt C."/>
            <person name="Martin F."/>
            <person name="Crous P.W."/>
            <person name="Miettinen O."/>
            <person name="Magnuson J.K."/>
            <person name="Labbe J."/>
            <person name="Jacobson D."/>
            <person name="Doktycz M.J."/>
            <person name="Veneault-Fourrey C."/>
            <person name="Kuo A."/>
            <person name="Mondo S."/>
            <person name="Calhoun S."/>
            <person name="Riley R."/>
            <person name="Ohm R."/>
            <person name="LaButti K."/>
            <person name="Andreopoulos B."/>
            <person name="Pangilinan J."/>
            <person name="Nolan M."/>
            <person name="Tritt A."/>
            <person name="Clum A."/>
            <person name="Lipzen A."/>
            <person name="Daum C."/>
            <person name="Barry K."/>
            <person name="Grigoriev I.V."/>
            <person name="Vilgalys R."/>
        </authorList>
    </citation>
    <scope>NUCLEOTIDE SEQUENCE</scope>
    <source>
        <strain evidence="11">PMI_201</strain>
    </source>
</reference>
<feature type="region of interest" description="Disordered" evidence="9">
    <location>
        <begin position="1"/>
        <end position="405"/>
    </location>
</feature>
<comment type="subunit">
    <text evidence="8">Heterodimer. The mRNA-capping enzyme is composed of two separate chains alpha and beta, respectively a mRNA guanylyltransferase and an mRNA 5'-triphosphate monophosphatase.</text>
</comment>
<feature type="compositionally biased region" description="Polar residues" evidence="9">
    <location>
        <begin position="189"/>
        <end position="209"/>
    </location>
</feature>
<dbReference type="CDD" id="cd07470">
    <property type="entry name" value="CYTH-like_mRNA_RTPase"/>
    <property type="match status" value="1"/>
</dbReference>
<feature type="compositionally biased region" description="Polar residues" evidence="9">
    <location>
        <begin position="93"/>
        <end position="109"/>
    </location>
</feature>
<proteinExistence type="inferred from homology"/>
<sequence>MDLRSMLNSDANGGAKSHPSPSLQSSPARQSSEPLSTPRPTDVQTPGASSYQHGYFSRPPQPPPLQPPQHSPVASAPYSSTQSPYQYSSASSITGGPQSHHVQSPSQTYPPGHRDSHPVAPASPAVYAQPPLASPYTPQSSSASQLLQKQQQSYFAHHQGPQPLQYVPVPSSRSSHSSHASESPHSAHVQQTFPPQRQFSPHPQRSQPGTPLGPPSAPYQRLPPQSVQPLPTGDPHQAHPTSPWGSQDIQGPELKTRSSPSRHTASPSRQVEQPYGQYPAESDRERSVSVSPKTIVSRQSLSQDQRNTPHRTSADEERWRDSPPASHSHSSYTAEHSKRQSLTPQQVYPQPPQAMQTSSSPLARNTPSRETPTAPSRPIKSEFGQTSSPPSGRPPKRKKIRYDEPPIYARKVTRMGGKGPVIPNPRPPIPKHSLLRSSLQDHPTIKQEIAAPPTSVQTPVKPLINGPVNGATPPNGRVLSTGPPEPVFGPLGPWEPSITGKIPYEEVTKAVCDFLFKEVVLRKDLAAGAAGASASGSAALVEIEAKLGRIIDKDRGERLRLPILTECVIQREASGLRTVFESSMSLAQHRAMNNFLNEAVKHSMPQSGSNRIPLSYAHKRERDTFYEISPNELPPVIQHHLHPRHKPKVRMTTDQKTGEIIAKIVKCRLADLDVYSPQTNVDWRISVNLEMNFDGEVQHLQVSDGGGARGRGGSDRIKDRMSYRHLAYQIDLTQVGTAEGVAEHELEVEISAAEVRRQGNLAMNRSEANQYEDLIKGFVDNVRVLARSVPNA</sequence>
<evidence type="ECO:0000256" key="3">
    <source>
        <dbReference type="ARBA" id="ARBA00006345"/>
    </source>
</evidence>
<dbReference type="Pfam" id="PF02940">
    <property type="entry name" value="mRNA_triPase"/>
    <property type="match status" value="1"/>
</dbReference>
<evidence type="ECO:0000256" key="6">
    <source>
        <dbReference type="ARBA" id="ARBA00023242"/>
    </source>
</evidence>
<keyword evidence="12" id="KW-1185">Reference proteome</keyword>
<evidence type="ECO:0000256" key="7">
    <source>
        <dbReference type="ARBA" id="ARBA00047740"/>
    </source>
</evidence>
<comment type="caution">
    <text evidence="11">The sequence shown here is derived from an EMBL/GenBank/DDBJ whole genome shotgun (WGS) entry which is preliminary data.</text>
</comment>
<dbReference type="GO" id="GO:0031533">
    <property type="term" value="C:mRNA capping enzyme complex"/>
    <property type="evidence" value="ECO:0007669"/>
    <property type="project" value="UniProtKB-UniRule"/>
</dbReference>
<evidence type="ECO:0000256" key="5">
    <source>
        <dbReference type="ARBA" id="ARBA00022801"/>
    </source>
</evidence>
<dbReference type="PANTHER" id="PTHR28118">
    <property type="entry name" value="POLYNUCLEOTIDE 5'-TRIPHOSPHATASE-RELATED"/>
    <property type="match status" value="1"/>
</dbReference>
<feature type="compositionally biased region" description="Low complexity" evidence="9">
    <location>
        <begin position="139"/>
        <end position="153"/>
    </location>
</feature>
<dbReference type="PANTHER" id="PTHR28118:SF1">
    <property type="entry name" value="POLYNUCLEOTIDE 5'-TRIPHOSPHATASE CTL1-RELATED"/>
    <property type="match status" value="1"/>
</dbReference>
<feature type="compositionally biased region" description="Low complexity" evidence="9">
    <location>
        <begin position="170"/>
        <end position="188"/>
    </location>
</feature>
<comment type="cofactor">
    <cofactor evidence="1 8">
        <name>Mg(2+)</name>
        <dbReference type="ChEBI" id="CHEBI:18420"/>
    </cofactor>
</comment>
<comment type="function">
    <text evidence="8">First step of mRNA capping. Converts the 5'-triphosphate end of a nascent mRNA chain into a diphosphate end.</text>
</comment>
<accession>A0AAD4Q2C3</accession>
<dbReference type="GO" id="GO:0006370">
    <property type="term" value="P:7-methylguanosine mRNA capping"/>
    <property type="evidence" value="ECO:0007669"/>
    <property type="project" value="UniProtKB-UniRule"/>
</dbReference>
<dbReference type="Gene3D" id="3.20.100.10">
    <property type="entry name" value="mRNA triphosphatase Cet1-like"/>
    <property type="match status" value="1"/>
</dbReference>
<keyword evidence="8" id="KW-0506">mRNA capping</keyword>
<feature type="domain" description="mRNA triphosphatase Cet1-like" evidence="10">
    <location>
        <begin position="505"/>
        <end position="750"/>
    </location>
</feature>
<feature type="compositionally biased region" description="Pro residues" evidence="9">
    <location>
        <begin position="59"/>
        <end position="70"/>
    </location>
</feature>
<feature type="compositionally biased region" description="Polar residues" evidence="9">
    <location>
        <begin position="288"/>
        <end position="306"/>
    </location>
</feature>
<comment type="catalytic activity">
    <reaction evidence="7">
        <text>a 5'-end triphospho-ribonucleoside in mRNA + H2O = a 5'-end diphospho-ribonucleoside in mRNA + phosphate + H(+)</text>
        <dbReference type="Rhea" id="RHEA:67004"/>
        <dbReference type="Rhea" id="RHEA-COMP:17164"/>
        <dbReference type="Rhea" id="RHEA-COMP:17165"/>
        <dbReference type="ChEBI" id="CHEBI:15377"/>
        <dbReference type="ChEBI" id="CHEBI:15378"/>
        <dbReference type="ChEBI" id="CHEBI:43474"/>
        <dbReference type="ChEBI" id="CHEBI:167616"/>
        <dbReference type="ChEBI" id="CHEBI:167618"/>
        <dbReference type="EC" id="3.6.1.74"/>
    </reaction>
    <physiologicalReaction direction="left-to-right" evidence="7">
        <dbReference type="Rhea" id="RHEA:67005"/>
    </physiologicalReaction>
</comment>
<name>A0AAD4Q2C3_9EURO</name>
<evidence type="ECO:0000256" key="8">
    <source>
        <dbReference type="RuleBase" id="RU367053"/>
    </source>
</evidence>
<evidence type="ECO:0000256" key="1">
    <source>
        <dbReference type="ARBA" id="ARBA00001946"/>
    </source>
</evidence>
<dbReference type="GeneID" id="70250338"/>
<dbReference type="InterPro" id="IPR040343">
    <property type="entry name" value="Cet1/Ctl1"/>
</dbReference>
<protein>
    <recommendedName>
        <fullName evidence="8">mRNA-capping enzyme subunit beta</fullName>
        <ecNumber evidence="8">3.6.1.74</ecNumber>
    </recommendedName>
    <alternativeName>
        <fullName evidence="8">mRNA 5'-phosphatase</fullName>
    </alternativeName>
    <alternativeName>
        <fullName evidence="8">mRNA 5'-triphosphate monophosphatase</fullName>
    </alternativeName>
</protein>
<evidence type="ECO:0000256" key="9">
    <source>
        <dbReference type="SAM" id="MobiDB-lite"/>
    </source>
</evidence>
<feature type="compositionally biased region" description="Polar residues" evidence="9">
    <location>
        <begin position="257"/>
        <end position="271"/>
    </location>
</feature>
<feature type="compositionally biased region" description="Polar residues" evidence="9">
    <location>
        <begin position="325"/>
        <end position="374"/>
    </location>
</feature>
<keyword evidence="6 8" id="KW-0539">Nucleus</keyword>
<evidence type="ECO:0000313" key="11">
    <source>
        <dbReference type="EMBL" id="KAH8700178.1"/>
    </source>
</evidence>
<keyword evidence="4 8" id="KW-0507">mRNA processing</keyword>
<evidence type="ECO:0000259" key="10">
    <source>
        <dbReference type="Pfam" id="PF02940"/>
    </source>
</evidence>
<feature type="compositionally biased region" description="Basic and acidic residues" evidence="9">
    <location>
        <begin position="312"/>
        <end position="321"/>
    </location>
</feature>
<feature type="compositionally biased region" description="Low complexity" evidence="9">
    <location>
        <begin position="74"/>
        <end position="92"/>
    </location>
</feature>
<dbReference type="InterPro" id="IPR037009">
    <property type="entry name" value="mRNA_triPase_Cet1_sf"/>
</dbReference>
<feature type="compositionally biased region" description="Polar residues" evidence="9">
    <location>
        <begin position="1"/>
        <end position="11"/>
    </location>
</feature>
<dbReference type="EC" id="3.6.1.74" evidence="8"/>
<dbReference type="RefSeq" id="XP_046073884.1">
    <property type="nucleotide sequence ID" value="XM_046220051.1"/>
</dbReference>
<feature type="compositionally biased region" description="Polar residues" evidence="9">
    <location>
        <begin position="19"/>
        <end position="52"/>
    </location>
</feature>
<dbReference type="InterPro" id="IPR033469">
    <property type="entry name" value="CYTH-like_dom_sf"/>
</dbReference>
<evidence type="ECO:0000313" key="12">
    <source>
        <dbReference type="Proteomes" id="UP001201262"/>
    </source>
</evidence>
<gene>
    <name evidence="11" type="ORF">BGW36DRAFT_425013</name>
</gene>